<dbReference type="InterPro" id="IPR001650">
    <property type="entry name" value="Helicase_C-like"/>
</dbReference>
<dbReference type="OrthoDB" id="9805696at2"/>
<dbReference type="InterPro" id="IPR050547">
    <property type="entry name" value="DEAD_box_RNA_helicases"/>
</dbReference>
<dbReference type="InterPro" id="IPR014001">
    <property type="entry name" value="Helicase_ATP-bd"/>
</dbReference>
<evidence type="ECO:0000259" key="9">
    <source>
        <dbReference type="PROSITE" id="PS51195"/>
    </source>
</evidence>
<dbReference type="PANTHER" id="PTHR47963:SF1">
    <property type="entry name" value="DEAD-BOX ATP-DEPENDENT RNA HELICASE CSHB"/>
    <property type="match status" value="1"/>
</dbReference>
<dbReference type="CDD" id="cd18787">
    <property type="entry name" value="SF2_C_DEAD"/>
    <property type="match status" value="1"/>
</dbReference>
<dbReference type="InterPro" id="IPR014014">
    <property type="entry name" value="RNA_helicase_DEAD_Q_motif"/>
</dbReference>
<sequence length="437" mass="50262">MEKHLFKQYALDDWMNEVIGKLGFYEPTAIQAKVIPEALKGKDIIGQSETGSGKTHAFLIPLLNKIDIDQSKTQIVLTAPTRELATQIYDEAKKIMQLSNDEDKWRAKLIIGGTDKKRMVEKMKQAPHIVVGTPGRILDLVQEGVLDIYSAKSFVMDETDLMLELGLIEEIDRILTNAHPDIQVMVFSATIPERLQPFLKKYLHAPLYVNIDDRLAPENLEHRLIDLRHREQADVIFEISKVIQPYLAIIFTNGKENANQLAKNLQAKGLEVGLIHGGLKQRERKRALKEIQQLKYQYIVATDLASRGIDIKGVSHVINANLPKEESFYLHRVGRTARAGMEGTAISLYHEEDVALIKKLEKKGLTFTFYDVSKGEWREAKAWNVRQKRERQENDTEKKAWQQVRKPQKVKPAYKKKLKKQQQNAKKKIERNQFKKK</sequence>
<keyword evidence="11" id="KW-1185">Reference proteome</keyword>
<accession>A0A1I4KSC6</accession>
<dbReference type="RefSeq" id="WP_091483299.1">
    <property type="nucleotide sequence ID" value="NZ_FOTR01000004.1"/>
</dbReference>
<dbReference type="AlphaFoldDB" id="A0A1I4KSC6"/>
<evidence type="ECO:0000256" key="2">
    <source>
        <dbReference type="ARBA" id="ARBA00022801"/>
    </source>
</evidence>
<feature type="domain" description="DEAD-box RNA helicase Q" evidence="9">
    <location>
        <begin position="4"/>
        <end position="32"/>
    </location>
</feature>
<evidence type="ECO:0000256" key="4">
    <source>
        <dbReference type="ARBA" id="ARBA00022840"/>
    </source>
</evidence>
<dbReference type="GO" id="GO:0016787">
    <property type="term" value="F:hydrolase activity"/>
    <property type="evidence" value="ECO:0007669"/>
    <property type="project" value="UniProtKB-KW"/>
</dbReference>
<dbReference type="GO" id="GO:0005840">
    <property type="term" value="C:ribosome"/>
    <property type="evidence" value="ECO:0007669"/>
    <property type="project" value="TreeGrafter"/>
</dbReference>
<keyword evidence="1" id="KW-0547">Nucleotide-binding</keyword>
<dbReference type="InterPro" id="IPR027417">
    <property type="entry name" value="P-loop_NTPase"/>
</dbReference>
<feature type="domain" description="Helicase ATP-binding" evidence="7">
    <location>
        <begin position="35"/>
        <end position="209"/>
    </location>
</feature>
<protein>
    <submittedName>
        <fullName evidence="10">ATP-dependent RNA helicase CshB</fullName>
    </submittedName>
</protein>
<dbReference type="GO" id="GO:0005524">
    <property type="term" value="F:ATP binding"/>
    <property type="evidence" value="ECO:0007669"/>
    <property type="project" value="UniProtKB-KW"/>
</dbReference>
<dbReference type="EMBL" id="FOTR01000004">
    <property type="protein sequence ID" value="SFL81694.1"/>
    <property type="molecule type" value="Genomic_DNA"/>
</dbReference>
<dbReference type="GO" id="GO:0009409">
    <property type="term" value="P:response to cold"/>
    <property type="evidence" value="ECO:0007669"/>
    <property type="project" value="TreeGrafter"/>
</dbReference>
<dbReference type="InterPro" id="IPR044742">
    <property type="entry name" value="DEAD/DEAH_RhlB"/>
</dbReference>
<dbReference type="STRING" id="334253.SAMN04487943_104133"/>
<dbReference type="PROSITE" id="PS51194">
    <property type="entry name" value="HELICASE_CTER"/>
    <property type="match status" value="1"/>
</dbReference>
<organism evidence="10 11">
    <name type="scientific">Gracilibacillus orientalis</name>
    <dbReference type="NCBI Taxonomy" id="334253"/>
    <lineage>
        <taxon>Bacteria</taxon>
        <taxon>Bacillati</taxon>
        <taxon>Bacillota</taxon>
        <taxon>Bacilli</taxon>
        <taxon>Bacillales</taxon>
        <taxon>Bacillaceae</taxon>
        <taxon>Gracilibacillus</taxon>
    </lineage>
</organism>
<dbReference type="CDD" id="cd00268">
    <property type="entry name" value="DEADc"/>
    <property type="match status" value="1"/>
</dbReference>
<feature type="region of interest" description="Disordered" evidence="6">
    <location>
        <begin position="389"/>
        <end position="437"/>
    </location>
</feature>
<dbReference type="SMART" id="SM00490">
    <property type="entry name" value="HELICc"/>
    <property type="match status" value="1"/>
</dbReference>
<dbReference type="SUPFAM" id="SSF52540">
    <property type="entry name" value="P-loop containing nucleoside triphosphate hydrolases"/>
    <property type="match status" value="1"/>
</dbReference>
<evidence type="ECO:0000259" key="7">
    <source>
        <dbReference type="PROSITE" id="PS51192"/>
    </source>
</evidence>
<dbReference type="GO" id="GO:0033592">
    <property type="term" value="F:RNA strand annealing activity"/>
    <property type="evidence" value="ECO:0007669"/>
    <property type="project" value="TreeGrafter"/>
</dbReference>
<dbReference type="PROSITE" id="PS51195">
    <property type="entry name" value="Q_MOTIF"/>
    <property type="match status" value="1"/>
</dbReference>
<reference evidence="11" key="1">
    <citation type="submission" date="2016-10" db="EMBL/GenBank/DDBJ databases">
        <authorList>
            <person name="Varghese N."/>
            <person name="Submissions S."/>
        </authorList>
    </citation>
    <scope>NUCLEOTIDE SEQUENCE [LARGE SCALE GENOMIC DNA]</scope>
    <source>
        <strain evidence="11">CGMCC 1.4250</strain>
    </source>
</reference>
<dbReference type="GO" id="GO:0005829">
    <property type="term" value="C:cytosol"/>
    <property type="evidence" value="ECO:0007669"/>
    <property type="project" value="TreeGrafter"/>
</dbReference>
<dbReference type="Proteomes" id="UP000198565">
    <property type="component" value="Unassembled WGS sequence"/>
</dbReference>
<keyword evidence="3 10" id="KW-0347">Helicase</keyword>
<feature type="compositionally biased region" description="Basic and acidic residues" evidence="6">
    <location>
        <begin position="390"/>
        <end position="400"/>
    </location>
</feature>
<gene>
    <name evidence="10" type="ORF">SAMN04487943_104133</name>
</gene>
<dbReference type="Gene3D" id="3.40.50.300">
    <property type="entry name" value="P-loop containing nucleotide triphosphate hydrolases"/>
    <property type="match status" value="2"/>
</dbReference>
<dbReference type="InterPro" id="IPR011545">
    <property type="entry name" value="DEAD/DEAH_box_helicase_dom"/>
</dbReference>
<dbReference type="Pfam" id="PF00270">
    <property type="entry name" value="DEAD"/>
    <property type="match status" value="1"/>
</dbReference>
<dbReference type="PROSITE" id="PS51192">
    <property type="entry name" value="HELICASE_ATP_BIND_1"/>
    <property type="match status" value="1"/>
</dbReference>
<keyword evidence="4" id="KW-0067">ATP-binding</keyword>
<name>A0A1I4KSC6_9BACI</name>
<feature type="domain" description="Helicase C-terminal" evidence="8">
    <location>
        <begin position="219"/>
        <end position="381"/>
    </location>
</feature>
<dbReference type="PANTHER" id="PTHR47963">
    <property type="entry name" value="DEAD-BOX ATP-DEPENDENT RNA HELICASE 47, MITOCHONDRIAL"/>
    <property type="match status" value="1"/>
</dbReference>
<proteinExistence type="predicted"/>
<evidence type="ECO:0000256" key="1">
    <source>
        <dbReference type="ARBA" id="ARBA00022741"/>
    </source>
</evidence>
<evidence type="ECO:0000256" key="3">
    <source>
        <dbReference type="ARBA" id="ARBA00022806"/>
    </source>
</evidence>
<keyword evidence="2" id="KW-0378">Hydrolase</keyword>
<dbReference type="GO" id="GO:0003724">
    <property type="term" value="F:RNA helicase activity"/>
    <property type="evidence" value="ECO:0007669"/>
    <property type="project" value="InterPro"/>
</dbReference>
<evidence type="ECO:0000313" key="10">
    <source>
        <dbReference type="EMBL" id="SFL81694.1"/>
    </source>
</evidence>
<dbReference type="Pfam" id="PF00271">
    <property type="entry name" value="Helicase_C"/>
    <property type="match status" value="1"/>
</dbReference>
<evidence type="ECO:0000259" key="8">
    <source>
        <dbReference type="PROSITE" id="PS51194"/>
    </source>
</evidence>
<evidence type="ECO:0000256" key="6">
    <source>
        <dbReference type="SAM" id="MobiDB-lite"/>
    </source>
</evidence>
<evidence type="ECO:0000256" key="5">
    <source>
        <dbReference type="PROSITE-ProRule" id="PRU00552"/>
    </source>
</evidence>
<dbReference type="SMART" id="SM00487">
    <property type="entry name" value="DEXDc"/>
    <property type="match status" value="1"/>
</dbReference>
<feature type="short sequence motif" description="Q motif" evidence="5">
    <location>
        <begin position="4"/>
        <end position="32"/>
    </location>
</feature>
<evidence type="ECO:0000313" key="11">
    <source>
        <dbReference type="Proteomes" id="UP000198565"/>
    </source>
</evidence>
<feature type="compositionally biased region" description="Basic residues" evidence="6">
    <location>
        <begin position="406"/>
        <end position="429"/>
    </location>
</feature>